<gene>
    <name evidence="1" type="ORF">A19Y_3832</name>
</gene>
<dbReference type="AlphaFoldDB" id="A0A073CK71"/>
<dbReference type="InterPro" id="IPR029044">
    <property type="entry name" value="Nucleotide-diphossugar_trans"/>
</dbReference>
<dbReference type="InterPro" id="IPR002495">
    <property type="entry name" value="Glyco_trans_8"/>
</dbReference>
<protein>
    <recommendedName>
        <fullName evidence="3">Nucleotide-diphospho-sugar transferase domain-containing protein</fullName>
    </recommendedName>
</protein>
<accession>A0A073CK71</accession>
<dbReference type="RefSeq" id="WP_042156001.1">
    <property type="nucleotide sequence ID" value="NZ_CM002803.1"/>
</dbReference>
<keyword evidence="2" id="KW-1185">Reference proteome</keyword>
<dbReference type="PATRIC" id="fig|388467.6.peg.3778"/>
<dbReference type="STRING" id="388467.A19Y_3832"/>
<reference evidence="1 2" key="1">
    <citation type="journal article" date="2014" name="Appl. Environ. Microbiol.">
        <title>Elucidation of insertion elements encoded on plasmids and in vitro construction of shuttle vectors from the toxic cyanobacterium Planktothrix.</title>
        <authorList>
            <person name="Christiansen G."/>
            <person name="Goesmann A."/>
            <person name="Kurmayer R."/>
        </authorList>
    </citation>
    <scope>NUCLEOTIDE SEQUENCE [LARGE SCALE GENOMIC DNA]</scope>
    <source>
        <strain evidence="1 2">NIVA-CYA 126/8</strain>
    </source>
</reference>
<dbReference type="EMBL" id="CM002803">
    <property type="protein sequence ID" value="KEI68566.1"/>
    <property type="molecule type" value="Genomic_DNA"/>
</dbReference>
<name>A0A073CK71_PLAA1</name>
<dbReference type="HOGENOM" id="CLU_955988_0_0_3"/>
<dbReference type="SUPFAM" id="SSF53448">
    <property type="entry name" value="Nucleotide-diphospho-sugar transferases"/>
    <property type="match status" value="1"/>
</dbReference>
<evidence type="ECO:0008006" key="3">
    <source>
        <dbReference type="Google" id="ProtNLM"/>
    </source>
</evidence>
<dbReference type="GO" id="GO:0016757">
    <property type="term" value="F:glycosyltransferase activity"/>
    <property type="evidence" value="ECO:0007669"/>
    <property type="project" value="InterPro"/>
</dbReference>
<evidence type="ECO:0000313" key="1">
    <source>
        <dbReference type="EMBL" id="KEI68566.1"/>
    </source>
</evidence>
<dbReference type="Proteomes" id="UP000027395">
    <property type="component" value="Chromosome"/>
</dbReference>
<dbReference type="Pfam" id="PF01501">
    <property type="entry name" value="Glyco_transf_8"/>
    <property type="match status" value="1"/>
</dbReference>
<dbReference type="Gene3D" id="3.90.550.10">
    <property type="entry name" value="Spore Coat Polysaccharide Biosynthesis Protein SpsA, Chain A"/>
    <property type="match status" value="1"/>
</dbReference>
<evidence type="ECO:0000313" key="2">
    <source>
        <dbReference type="Proteomes" id="UP000027395"/>
    </source>
</evidence>
<organism evidence="1 2">
    <name type="scientific">Planktothrix agardhii (strain NIVA-CYA 126/8)</name>
    <dbReference type="NCBI Taxonomy" id="388467"/>
    <lineage>
        <taxon>Bacteria</taxon>
        <taxon>Bacillati</taxon>
        <taxon>Cyanobacteriota</taxon>
        <taxon>Cyanophyceae</taxon>
        <taxon>Oscillatoriophycideae</taxon>
        <taxon>Oscillatoriales</taxon>
        <taxon>Microcoleaceae</taxon>
        <taxon>Planktothrix</taxon>
    </lineage>
</organism>
<sequence length="291" mass="33330">MKNRGVIYCATGNVLYLEATLISAIVLRQIEPNIPITIISDHPLLKLFPLEKYEISARFINLSEINDSGSFSSRDIKTSLSKFSPYQETLFLDADILPLKPISDLWDYLDYGDMCMVVDLVPTLGLCDHISEEEKNYTLQYLPESTTHFNSGVILWRNTTQTQSLFELWNREWLKFKKQDQLALIRAINKAQFSVQSLPCIYNISPIDAISRIENKSVEILSEIHELCQFKASSMLQQSMLKKQKHDICLLHCWGGYLAAGKFPEIAQKFYPNIVEQVVATGIFRNELPVN</sequence>
<proteinExistence type="predicted"/>
<dbReference type="eggNOG" id="COG1442">
    <property type="taxonomic scope" value="Bacteria"/>
</dbReference>